<dbReference type="AlphaFoldDB" id="A0A1I6FQ51"/>
<evidence type="ECO:0000313" key="2">
    <source>
        <dbReference type="Proteomes" id="UP000243250"/>
    </source>
</evidence>
<reference evidence="2" key="1">
    <citation type="submission" date="2016-10" db="EMBL/GenBank/DDBJ databases">
        <authorList>
            <person name="Varghese N."/>
            <person name="Submissions S."/>
        </authorList>
    </citation>
    <scope>NUCLEOTIDE SEQUENCE [LARGE SCALE GENOMIC DNA]</scope>
    <source>
        <strain evidence="2">CGMCC 1.8711</strain>
    </source>
</reference>
<dbReference type="Pfam" id="PF08905">
    <property type="entry name" value="DUF1850"/>
    <property type="match status" value="1"/>
</dbReference>
<organism evidence="1 2">
    <name type="scientific">Halogeometricum limi</name>
    <dbReference type="NCBI Taxonomy" id="555875"/>
    <lineage>
        <taxon>Archaea</taxon>
        <taxon>Methanobacteriati</taxon>
        <taxon>Methanobacteriota</taxon>
        <taxon>Stenosarchaea group</taxon>
        <taxon>Halobacteria</taxon>
        <taxon>Halobacteriales</taxon>
        <taxon>Haloferacaceae</taxon>
        <taxon>Halogeometricum</taxon>
    </lineage>
</organism>
<dbReference type="OrthoDB" id="212141at2157"/>
<keyword evidence="2" id="KW-1185">Reference proteome</keyword>
<dbReference type="EMBL" id="FOYS01000001">
    <property type="protein sequence ID" value="SFR32069.1"/>
    <property type="molecule type" value="Genomic_DNA"/>
</dbReference>
<dbReference type="STRING" id="555875.SAMN04488124_0055"/>
<protein>
    <recommendedName>
        <fullName evidence="3">DUF1850 domain-containing protein</fullName>
    </recommendedName>
</protein>
<accession>A0A1I6FQ51</accession>
<evidence type="ECO:0000313" key="1">
    <source>
        <dbReference type="EMBL" id="SFR32069.1"/>
    </source>
</evidence>
<dbReference type="Proteomes" id="UP000243250">
    <property type="component" value="Unassembled WGS sequence"/>
</dbReference>
<gene>
    <name evidence="1" type="ORF">SAMN04488124_0055</name>
</gene>
<dbReference type="InterPro" id="IPR014451">
    <property type="entry name" value="UCP008455"/>
</dbReference>
<dbReference type="InterPro" id="IPR015001">
    <property type="entry name" value="DUF1850"/>
</dbReference>
<sequence length="168" mass="17864">MSGSLARRLAVVVVLVLVLAGAGAATTTDGRTLVVEDAETGETLLSTPVSEGTLVALEYTHSVEKTRVLDAYAVDGTNLTMTRMEFESYGAGLPARANVTVENGTFVFDPDGTYEELYVKPGRIAGHELHVGSETYDLVALSDARSVRLTVERRSALARALSFGATRL</sequence>
<evidence type="ECO:0008006" key="3">
    <source>
        <dbReference type="Google" id="ProtNLM"/>
    </source>
</evidence>
<dbReference type="PIRSF" id="PIRSF008455">
    <property type="entry name" value="UCP008455"/>
    <property type="match status" value="1"/>
</dbReference>
<dbReference type="RefSeq" id="WP_089875655.1">
    <property type="nucleotide sequence ID" value="NZ_FOYS01000001.1"/>
</dbReference>
<name>A0A1I6FQ51_9EURY</name>
<proteinExistence type="predicted"/>